<reference evidence="1 2" key="1">
    <citation type="submission" date="2013-10" db="EMBL/GenBank/DDBJ databases">
        <title>Whole Genome Shotgun Sequence of Pseudomonas taiwanensis SJ9.</title>
        <authorList>
            <person name="Hong S.-J."/>
            <person name="Shin J.-H."/>
        </authorList>
    </citation>
    <scope>NUCLEOTIDE SEQUENCE [LARGE SCALE GENOMIC DNA]</scope>
    <source>
        <strain evidence="1 2">SJ9</strain>
    </source>
</reference>
<evidence type="ECO:0000313" key="1">
    <source>
        <dbReference type="EMBL" id="ESW39225.1"/>
    </source>
</evidence>
<dbReference type="PATRIC" id="fig|1388762.3.peg.2678"/>
<dbReference type="RefSeq" id="WP_023661700.1">
    <property type="nucleotide sequence ID" value="NZ_AXUP01000166.1"/>
</dbReference>
<organism evidence="1 2">
    <name type="scientific">Pseudomonas taiwanensis SJ9</name>
    <dbReference type="NCBI Taxonomy" id="1388762"/>
    <lineage>
        <taxon>Bacteria</taxon>
        <taxon>Pseudomonadati</taxon>
        <taxon>Pseudomonadota</taxon>
        <taxon>Gammaproteobacteria</taxon>
        <taxon>Pseudomonadales</taxon>
        <taxon>Pseudomonadaceae</taxon>
        <taxon>Pseudomonas</taxon>
    </lineage>
</organism>
<gene>
    <name evidence="1" type="ORF">O164_13440</name>
</gene>
<dbReference type="EMBL" id="AXUP01000166">
    <property type="protein sequence ID" value="ESW39225.1"/>
    <property type="molecule type" value="Genomic_DNA"/>
</dbReference>
<dbReference type="AlphaFoldDB" id="V7DCN1"/>
<accession>V7DCN1</accession>
<proteinExistence type="predicted"/>
<sequence length="218" mass="25848">MCPYFLNYLRWLFPVVFETPGEDVVYNGVLYSDSRGLFRRLVKDYDFLGKKYYCARKVYVVEKLSEVCREEDDFVWSVQKEITALAFKLGFEARVKRIFLVMGDDINDWYCYLVAEDIHGLKKIAIQYVTETYKGLLINSHLVGVMKSFVERHRDEFIKRFEQQQPELAEILRELDWPTERDKFFSKDESFKMELLERLNAKGKGHLLEHVLGVDLGL</sequence>
<comment type="caution">
    <text evidence="1">The sequence shown here is derived from an EMBL/GenBank/DDBJ whole genome shotgun (WGS) entry which is preliminary data.</text>
</comment>
<evidence type="ECO:0000313" key="2">
    <source>
        <dbReference type="Proteomes" id="UP000018511"/>
    </source>
</evidence>
<dbReference type="Proteomes" id="UP000018511">
    <property type="component" value="Unassembled WGS sequence"/>
</dbReference>
<name>V7DCN1_9PSED</name>
<protein>
    <submittedName>
        <fullName evidence="1">Uncharacterized protein</fullName>
    </submittedName>
</protein>